<feature type="transmembrane region" description="Helical" evidence="1">
    <location>
        <begin position="178"/>
        <end position="200"/>
    </location>
</feature>
<reference evidence="2 3" key="2">
    <citation type="submission" date="2018-04" db="EMBL/GenBank/DDBJ databases">
        <title>Thauera lacus sp. nov., isolated from an saline lake in Inner Mongolia, China.</title>
        <authorList>
            <person name="Liang Q.-Y."/>
        </authorList>
    </citation>
    <scope>NUCLEOTIDE SEQUENCE [LARGE SCALE GENOMIC DNA]</scope>
    <source>
        <strain evidence="2 3">D20</strain>
    </source>
</reference>
<dbReference type="Proteomes" id="UP000241193">
    <property type="component" value="Unassembled WGS sequence"/>
</dbReference>
<organism evidence="2 3">
    <name type="scientific">Pseudothauera lacus</name>
    <dbReference type="NCBI Taxonomy" id="2136175"/>
    <lineage>
        <taxon>Bacteria</taxon>
        <taxon>Pseudomonadati</taxon>
        <taxon>Pseudomonadota</taxon>
        <taxon>Betaproteobacteria</taxon>
        <taxon>Rhodocyclales</taxon>
        <taxon>Zoogloeaceae</taxon>
        <taxon>Pseudothauera</taxon>
    </lineage>
</organism>
<comment type="caution">
    <text evidence="2">The sequence shown here is derived from an EMBL/GenBank/DDBJ whole genome shotgun (WGS) entry which is preliminary data.</text>
</comment>
<evidence type="ECO:0000313" key="3">
    <source>
        <dbReference type="Proteomes" id="UP000241193"/>
    </source>
</evidence>
<dbReference type="EMBL" id="PZKC01000007">
    <property type="protein sequence ID" value="PTD96197.1"/>
    <property type="molecule type" value="Genomic_DNA"/>
</dbReference>
<name>A0A2T4IEJ8_9RHOO</name>
<feature type="transmembrane region" description="Helical" evidence="1">
    <location>
        <begin position="86"/>
        <end position="103"/>
    </location>
</feature>
<keyword evidence="1" id="KW-0472">Membrane</keyword>
<feature type="transmembrane region" description="Helical" evidence="1">
    <location>
        <begin position="258"/>
        <end position="276"/>
    </location>
</feature>
<dbReference type="AlphaFoldDB" id="A0A2T4IEJ8"/>
<dbReference type="InterPro" id="IPR036259">
    <property type="entry name" value="MFS_trans_sf"/>
</dbReference>
<keyword evidence="1" id="KW-0812">Transmembrane</keyword>
<dbReference type="Gene3D" id="1.20.1250.20">
    <property type="entry name" value="MFS general substrate transporter like domains"/>
    <property type="match status" value="1"/>
</dbReference>
<accession>A0A2T4IEJ8</accession>
<evidence type="ECO:0000256" key="1">
    <source>
        <dbReference type="SAM" id="Phobius"/>
    </source>
</evidence>
<evidence type="ECO:0000313" key="2">
    <source>
        <dbReference type="EMBL" id="PTD96197.1"/>
    </source>
</evidence>
<dbReference type="SUPFAM" id="SSF103473">
    <property type="entry name" value="MFS general substrate transporter"/>
    <property type="match status" value="1"/>
</dbReference>
<sequence length="328" mass="34666">MAAAAPPPASWTWADQLSSWRFWALLIAYVLVDVFSGAARGSVLLDLRISSGLSLAELGNTRQVGAVSALLCLPLAWLAIKWKPLLAMVLLAALTFCGLLVVMQEGLPLWGMSIGWALHGLAGGALVFILPAVIAGGRGGAEAYLIPFGIVATLGFAGGTLSNGLAGVSYDLWEMRSVPYLAAVAVLVSAALLLTLPAQMFAGPPPERGYALTPRSRPPLQVALLFLVPFYGLYWLYRVHGEVAAVAPSRALMSPRGALLGGIFIPFLWLFAVASLAEVLQRKYQENGLPAPPSVLGTSLWALFLPPVAAALLQSRLNRLVPVPQPAE</sequence>
<feature type="transmembrane region" description="Helical" evidence="1">
    <location>
        <begin position="20"/>
        <end position="43"/>
    </location>
</feature>
<feature type="transmembrane region" description="Helical" evidence="1">
    <location>
        <begin position="115"/>
        <end position="137"/>
    </location>
</feature>
<reference evidence="2 3" key="1">
    <citation type="submission" date="2018-03" db="EMBL/GenBank/DDBJ databases">
        <authorList>
            <person name="Keele B.F."/>
        </authorList>
    </citation>
    <scope>NUCLEOTIDE SEQUENCE [LARGE SCALE GENOMIC DNA]</scope>
    <source>
        <strain evidence="2 3">D20</strain>
    </source>
</reference>
<feature type="transmembrane region" description="Helical" evidence="1">
    <location>
        <begin position="296"/>
        <end position="313"/>
    </location>
</feature>
<feature type="transmembrane region" description="Helical" evidence="1">
    <location>
        <begin position="64"/>
        <end position="80"/>
    </location>
</feature>
<gene>
    <name evidence="2" type="ORF">C8261_09720</name>
</gene>
<keyword evidence="3" id="KW-1185">Reference proteome</keyword>
<proteinExistence type="predicted"/>
<keyword evidence="1" id="KW-1133">Transmembrane helix</keyword>
<feature type="transmembrane region" description="Helical" evidence="1">
    <location>
        <begin position="220"/>
        <end position="237"/>
    </location>
</feature>
<dbReference type="OrthoDB" id="8403465at2"/>
<feature type="transmembrane region" description="Helical" evidence="1">
    <location>
        <begin position="143"/>
        <end position="166"/>
    </location>
</feature>
<protein>
    <recommendedName>
        <fullName evidence="4">MFS transporter</fullName>
    </recommendedName>
</protein>
<evidence type="ECO:0008006" key="4">
    <source>
        <dbReference type="Google" id="ProtNLM"/>
    </source>
</evidence>